<name>A0A428ZUH1_KIBAR</name>
<evidence type="ECO:0000256" key="1">
    <source>
        <dbReference type="SAM" id="Phobius"/>
    </source>
</evidence>
<organism evidence="2 3">
    <name type="scientific">Kibdelosporangium aridum</name>
    <dbReference type="NCBI Taxonomy" id="2030"/>
    <lineage>
        <taxon>Bacteria</taxon>
        <taxon>Bacillati</taxon>
        <taxon>Actinomycetota</taxon>
        <taxon>Actinomycetes</taxon>
        <taxon>Pseudonocardiales</taxon>
        <taxon>Pseudonocardiaceae</taxon>
        <taxon>Kibdelosporangium</taxon>
    </lineage>
</organism>
<protein>
    <submittedName>
        <fullName evidence="2">Uncharacterized protein</fullName>
    </submittedName>
</protein>
<sequence length="72" mass="7725">MGLFIALEVIGIIGMVQGFGSALVTQVWDGNWQLMRWALDWQPVSGIAIGVLGLVLASIGWAGQKRAKASRD</sequence>
<gene>
    <name evidence="2" type="ORF">DMH04_01800</name>
</gene>
<feature type="transmembrane region" description="Helical" evidence="1">
    <location>
        <begin position="42"/>
        <end position="62"/>
    </location>
</feature>
<accession>A0A428ZUH1</accession>
<reference evidence="2 3" key="1">
    <citation type="submission" date="2018-05" db="EMBL/GenBank/DDBJ databases">
        <title>Evolution of GPA BGCs.</title>
        <authorList>
            <person name="Waglechner N."/>
            <person name="Wright G.D."/>
        </authorList>
    </citation>
    <scope>NUCLEOTIDE SEQUENCE [LARGE SCALE GENOMIC DNA]</scope>
    <source>
        <strain evidence="2 3">A82846</strain>
    </source>
</reference>
<keyword evidence="1" id="KW-0812">Transmembrane</keyword>
<dbReference type="Proteomes" id="UP000287547">
    <property type="component" value="Unassembled WGS sequence"/>
</dbReference>
<proteinExistence type="predicted"/>
<dbReference type="EMBL" id="QHKI01000001">
    <property type="protein sequence ID" value="RSM91730.1"/>
    <property type="molecule type" value="Genomic_DNA"/>
</dbReference>
<keyword evidence="1" id="KW-1133">Transmembrane helix</keyword>
<dbReference type="AlphaFoldDB" id="A0A428ZUH1"/>
<keyword evidence="1" id="KW-0472">Membrane</keyword>
<evidence type="ECO:0000313" key="2">
    <source>
        <dbReference type="EMBL" id="RSM91730.1"/>
    </source>
</evidence>
<comment type="caution">
    <text evidence="2">The sequence shown here is derived from an EMBL/GenBank/DDBJ whole genome shotgun (WGS) entry which is preliminary data.</text>
</comment>
<dbReference type="RefSeq" id="WP_037260192.1">
    <property type="nucleotide sequence ID" value="NZ_QHKI01000001.1"/>
</dbReference>
<dbReference type="OrthoDB" id="3693458at2"/>
<evidence type="ECO:0000313" key="3">
    <source>
        <dbReference type="Proteomes" id="UP000287547"/>
    </source>
</evidence>